<dbReference type="Pfam" id="PF14737">
    <property type="entry name" value="DUF4470"/>
    <property type="match status" value="1"/>
</dbReference>
<protein>
    <recommendedName>
        <fullName evidence="2">DUF4470 domain-containing protein</fullName>
    </recommendedName>
</protein>
<reference evidence="3" key="1">
    <citation type="submission" date="2021-01" db="EMBL/GenBank/DDBJ databases">
        <authorList>
            <person name="Kaushik A."/>
        </authorList>
    </citation>
    <scope>NUCLEOTIDE SEQUENCE</scope>
    <source>
        <strain evidence="3">AG4-RS23</strain>
    </source>
</reference>
<dbReference type="Proteomes" id="UP000663861">
    <property type="component" value="Unassembled WGS sequence"/>
</dbReference>
<name>A0A8H3BZH9_9AGAM</name>
<dbReference type="AlphaFoldDB" id="A0A8H3BZH9"/>
<comment type="caution">
    <text evidence="3">The sequence shown here is derived from an EMBL/GenBank/DDBJ whole genome shotgun (WGS) entry which is preliminary data.</text>
</comment>
<dbReference type="PANTHER" id="PTHR10237">
    <property type="entry name" value="DEFORMED EPIDERMAL AUTOREGULATORY FACTOR 1 HOMOLOG SUPPRESSIN"/>
    <property type="match status" value="1"/>
</dbReference>
<dbReference type="GO" id="GO:0000981">
    <property type="term" value="F:DNA-binding transcription factor activity, RNA polymerase II-specific"/>
    <property type="evidence" value="ECO:0007669"/>
    <property type="project" value="TreeGrafter"/>
</dbReference>
<sequence>MSHPPFWLSKQFFYPIGNTAAISLTQDLSPEQSAADILLLGCGDPRNILFTLYSDLTKGQAVRQIDVTCCDIEPAILARNILLFTLLDQNENIDRVWDIFYHFKIDDRASKIITRQSQTLYEYAETMETWKESRFGSFLKMLPSNRKNQISKEQAQLSKSISGKNSTALSPSRSAGMLWPQAMKPVANLFQKYWETGTTFTLANDVKNAKNINPTFVYSLSGEGFNPHYGTFPCGFHLISAFAPIKSDPAGPAPKTGSAAISTSKQQFGAWCKAFREARNAKSVTIRFFTGDALLFCRALHQFKTTGNPLTDIFVSAYRATQIHFDQFETCHTPTTFDVIDTSNLTDHLGLFNLLLVTHNLLKETTQSQAVLYTETLLPSGKDATRSFLERILTDIPTIAMLFGIAPRPYVSNFTTHSNVHEIIFSEHLSQYHERVAWSDPCGGDGLIPGHNAKTISFEADSLSRVLYDIYDNMFANEKMSTMMSTMSSLSINPTGMRALGVVHFHREAVALLFQAVQRRVHLSSGDWEQVVMRFFQMCSSGGGRMIESNCFQDLCLQLHLFGVFTVDTLKPNWATEPELRFSPHSAIFNSWPTIPPVVCVVLTVPRARLSIFFEKPEEIGSPTLQGGLWVPGAHDNTYATIHLAWGKCVASENSDKVVIEEDPNGQRGESDLIVSFWASARLVEIPGTKTSLRIKSTPLLSPMFVRKLGMLLDVFAASVMDRKHVRILTYRPALASQPSQTSETEPTRPPTDFGSNTLCHAIVSNVRDRYVDSLSIRFDVTAKEEQENLQNGATVSASQVSACTMELNIGSHSHLLKYPYPVHGKNNKLRVARKSLYVEVVVPVSTPNDYSGYFLNPTPIINPDAYTTWNVHHVRLDRLPTLDVKNPTKVDWLNALTALQLSEREKEIRNGDDAQKHAAINALINFKDSIHAITMNASGVQGRQTRTIGLCEKDQGGVYVLLLIGGIKLDPASSTIVLDTAIVPLSNERMDAIAPGILDIQNAGTLAQISTVGHEVGIWKKLIPAFVERCRDWSHRAKCEYKSQGRIPLSTVYDENPICTCGQGAGFTSPEWNAPEWKKLLPFATRAAICPVYSVSYIERVIGNWSEH</sequence>
<accession>A0A8H3BZH9</accession>
<evidence type="ECO:0000313" key="4">
    <source>
        <dbReference type="Proteomes" id="UP000663861"/>
    </source>
</evidence>
<evidence type="ECO:0000256" key="1">
    <source>
        <dbReference type="SAM" id="MobiDB-lite"/>
    </source>
</evidence>
<organism evidence="3 4">
    <name type="scientific">Rhizoctonia solani</name>
    <dbReference type="NCBI Taxonomy" id="456999"/>
    <lineage>
        <taxon>Eukaryota</taxon>
        <taxon>Fungi</taxon>
        <taxon>Dikarya</taxon>
        <taxon>Basidiomycota</taxon>
        <taxon>Agaricomycotina</taxon>
        <taxon>Agaricomycetes</taxon>
        <taxon>Cantharellales</taxon>
        <taxon>Ceratobasidiaceae</taxon>
        <taxon>Rhizoctonia</taxon>
    </lineage>
</organism>
<feature type="region of interest" description="Disordered" evidence="1">
    <location>
        <begin position="736"/>
        <end position="755"/>
    </location>
</feature>
<evidence type="ECO:0000313" key="3">
    <source>
        <dbReference type="EMBL" id="CAE6471193.1"/>
    </source>
</evidence>
<feature type="domain" description="DUF4470" evidence="2">
    <location>
        <begin position="15"/>
        <end position="105"/>
    </location>
</feature>
<evidence type="ECO:0000259" key="2">
    <source>
        <dbReference type="Pfam" id="PF14737"/>
    </source>
</evidence>
<feature type="non-terminal residue" evidence="3">
    <location>
        <position position="1109"/>
    </location>
</feature>
<dbReference type="InterPro" id="IPR027974">
    <property type="entry name" value="DUF4470"/>
</dbReference>
<proteinExistence type="predicted"/>
<dbReference type="GO" id="GO:0005634">
    <property type="term" value="C:nucleus"/>
    <property type="evidence" value="ECO:0007669"/>
    <property type="project" value="TreeGrafter"/>
</dbReference>
<gene>
    <name evidence="3" type="ORF">RDB_LOCUS82908</name>
</gene>
<dbReference type="PANTHER" id="PTHR10237:SF15">
    <property type="entry name" value="LD37257P"/>
    <property type="match status" value="1"/>
</dbReference>
<dbReference type="InterPro" id="IPR024119">
    <property type="entry name" value="TF_DEAF-1"/>
</dbReference>
<dbReference type="EMBL" id="CAJMWY010001589">
    <property type="protein sequence ID" value="CAE6471193.1"/>
    <property type="molecule type" value="Genomic_DNA"/>
</dbReference>